<organism evidence="2 3">
    <name type="scientific">Naegleria fowleri</name>
    <name type="common">Brain eating amoeba</name>
    <dbReference type="NCBI Taxonomy" id="5763"/>
    <lineage>
        <taxon>Eukaryota</taxon>
        <taxon>Discoba</taxon>
        <taxon>Heterolobosea</taxon>
        <taxon>Tetramitia</taxon>
        <taxon>Eutetramitia</taxon>
        <taxon>Vahlkampfiidae</taxon>
        <taxon>Naegleria</taxon>
    </lineage>
</organism>
<proteinExistence type="predicted"/>
<dbReference type="VEuPathDB" id="AmoebaDB:NfTy_052260"/>
<evidence type="ECO:0000313" key="3">
    <source>
        <dbReference type="Proteomes" id="UP000444721"/>
    </source>
</evidence>
<dbReference type="Gene3D" id="3.80.10.10">
    <property type="entry name" value="Ribonuclease Inhibitor"/>
    <property type="match status" value="3"/>
</dbReference>
<feature type="compositionally biased region" description="Low complexity" evidence="1">
    <location>
        <begin position="1"/>
        <end position="17"/>
    </location>
</feature>
<dbReference type="AlphaFoldDB" id="A0A6A5BFV6"/>
<accession>A0A6A5BFV6</accession>
<evidence type="ECO:0008006" key="4">
    <source>
        <dbReference type="Google" id="ProtNLM"/>
    </source>
</evidence>
<dbReference type="InterPro" id="IPR032675">
    <property type="entry name" value="LRR_dom_sf"/>
</dbReference>
<dbReference type="Pfam" id="PF13516">
    <property type="entry name" value="LRR_6"/>
    <property type="match status" value="3"/>
</dbReference>
<dbReference type="SUPFAM" id="SSF52047">
    <property type="entry name" value="RNI-like"/>
    <property type="match status" value="1"/>
</dbReference>
<sequence>MDGNESSSQSHRNQSFSLNDHNSHHQTPDAYVLCDDIVHYVMQFMESYFIVQSCMRVSKQWFKIALSIPLSLRLNFQKLQNAAKCANLTNLTSLDLNNFVCEELNGEEILTSGCLALANSPYLQNLTHLNLSINTQLKRDHIKILATSSNMCKLSTLCIFLTYIGDEGMRAITEMKSLTSLKFGNNSISLEGVKHVTTMSKLTELEVLHLDLNVVKTHQCLNVIANSEKMNNLTKLTLYKSGITAEQVRSLTTSHHMKQLTYLELRGNNIRDSGIISIAKSEFMKNLTHLNVSTCMISDTGAISLTLSSFMSQLRILNLSNEEGPSRQSEINTVGNEFIQALSKSECMQNLEELNLLDTKVNDVGAVSLSQSKILKRLKCLHLSEIGPETSHLILTSFPKIKFENLPRTAFDECLLM</sequence>
<dbReference type="RefSeq" id="XP_044560570.1">
    <property type="nucleotide sequence ID" value="XM_044708681.1"/>
</dbReference>
<protein>
    <recommendedName>
        <fullName evidence="4">F-box domain-containing protein</fullName>
    </recommendedName>
</protein>
<reference evidence="2 3" key="1">
    <citation type="journal article" date="2019" name="Sci. Rep.">
        <title>Nanopore sequencing improves the draft genome of the human pathogenic amoeba Naegleria fowleri.</title>
        <authorList>
            <person name="Liechti N."/>
            <person name="Schurch N."/>
            <person name="Bruggmann R."/>
            <person name="Wittwer M."/>
        </authorList>
    </citation>
    <scope>NUCLEOTIDE SEQUENCE [LARGE SCALE GENOMIC DNA]</scope>
    <source>
        <strain evidence="2 3">ATCC 30894</strain>
    </source>
</reference>
<dbReference type="GeneID" id="68112402"/>
<dbReference type="VEuPathDB" id="AmoebaDB:FDP41_005184"/>
<evidence type="ECO:0000313" key="2">
    <source>
        <dbReference type="EMBL" id="KAF0975857.1"/>
    </source>
</evidence>
<feature type="region of interest" description="Disordered" evidence="1">
    <location>
        <begin position="1"/>
        <end position="23"/>
    </location>
</feature>
<dbReference type="GO" id="GO:0031146">
    <property type="term" value="P:SCF-dependent proteasomal ubiquitin-dependent protein catabolic process"/>
    <property type="evidence" value="ECO:0007669"/>
    <property type="project" value="TreeGrafter"/>
</dbReference>
<name>A0A6A5BFV6_NAEFO</name>
<gene>
    <name evidence="2" type="ORF">FDP41_005184</name>
</gene>
<dbReference type="EMBL" id="VFQX01000043">
    <property type="protein sequence ID" value="KAF0975857.1"/>
    <property type="molecule type" value="Genomic_DNA"/>
</dbReference>
<comment type="caution">
    <text evidence="2">The sequence shown here is derived from an EMBL/GenBank/DDBJ whole genome shotgun (WGS) entry which is preliminary data.</text>
</comment>
<dbReference type="OrthoDB" id="120976at2759"/>
<evidence type="ECO:0000256" key="1">
    <source>
        <dbReference type="SAM" id="MobiDB-lite"/>
    </source>
</evidence>
<dbReference type="InterPro" id="IPR001611">
    <property type="entry name" value="Leu-rich_rpt"/>
</dbReference>
<dbReference type="VEuPathDB" id="AmoebaDB:NF0104460"/>
<dbReference type="Proteomes" id="UP000444721">
    <property type="component" value="Unassembled WGS sequence"/>
</dbReference>
<dbReference type="PANTHER" id="PTHR13318">
    <property type="entry name" value="PARTNER OF PAIRED, ISOFORM B-RELATED"/>
    <property type="match status" value="1"/>
</dbReference>
<keyword evidence="3" id="KW-1185">Reference proteome</keyword>
<dbReference type="GO" id="GO:0019005">
    <property type="term" value="C:SCF ubiquitin ligase complex"/>
    <property type="evidence" value="ECO:0007669"/>
    <property type="project" value="TreeGrafter"/>
</dbReference>